<evidence type="ECO:0000256" key="8">
    <source>
        <dbReference type="ARBA" id="ARBA00037982"/>
    </source>
</evidence>
<dbReference type="PANTHER" id="PTHR11042:SF160">
    <property type="entry name" value="EUKARYOTIC TRANSLATION INITIATION FACTOR 2-ALPHA KINASE 1"/>
    <property type="match status" value="1"/>
</dbReference>
<dbReference type="GO" id="GO:0004694">
    <property type="term" value="F:eukaryotic translation initiation factor 2alpha kinase activity"/>
    <property type="evidence" value="ECO:0007669"/>
    <property type="project" value="TreeGrafter"/>
</dbReference>
<protein>
    <recommendedName>
        <fullName evidence="1">non-specific serine/threonine protein kinase</fullName>
        <ecNumber evidence="1">2.7.11.1</ecNumber>
    </recommendedName>
</protein>
<dbReference type="InterPro" id="IPR017441">
    <property type="entry name" value="Protein_kinase_ATP_BS"/>
</dbReference>
<keyword evidence="13" id="KW-1185">Reference proteome</keyword>
<dbReference type="SUPFAM" id="SSF56112">
    <property type="entry name" value="Protein kinase-like (PK-like)"/>
    <property type="match status" value="1"/>
</dbReference>
<keyword evidence="6 11" id="KW-0067">ATP-binding</keyword>
<evidence type="ECO:0000313" key="14">
    <source>
        <dbReference type="WBParaSite" id="MBELARI_LOCUS14263"/>
    </source>
</evidence>
<comment type="similarity">
    <text evidence="8">Belongs to the protein kinase superfamily. Ser/Thr protein kinase family. GCN2 subfamily.</text>
</comment>
<comment type="catalytic activity">
    <reaction evidence="10">
        <text>L-seryl-[protein] + ATP = O-phospho-L-seryl-[protein] + ADP + H(+)</text>
        <dbReference type="Rhea" id="RHEA:17989"/>
        <dbReference type="Rhea" id="RHEA-COMP:9863"/>
        <dbReference type="Rhea" id="RHEA-COMP:11604"/>
        <dbReference type="ChEBI" id="CHEBI:15378"/>
        <dbReference type="ChEBI" id="CHEBI:29999"/>
        <dbReference type="ChEBI" id="CHEBI:30616"/>
        <dbReference type="ChEBI" id="CHEBI:83421"/>
        <dbReference type="ChEBI" id="CHEBI:456216"/>
        <dbReference type="EC" id="2.7.11.1"/>
    </reaction>
    <physiologicalReaction direction="left-to-right" evidence="10">
        <dbReference type="Rhea" id="RHEA:17990"/>
    </physiologicalReaction>
</comment>
<dbReference type="CDD" id="cd00180">
    <property type="entry name" value="PKc"/>
    <property type="match status" value="1"/>
</dbReference>
<dbReference type="PROSITE" id="PS50011">
    <property type="entry name" value="PROTEIN_KINASE_DOM"/>
    <property type="match status" value="1"/>
</dbReference>
<evidence type="ECO:0000256" key="3">
    <source>
        <dbReference type="ARBA" id="ARBA00022679"/>
    </source>
</evidence>
<dbReference type="AlphaFoldDB" id="A0AAF3EJX3"/>
<evidence type="ECO:0000256" key="9">
    <source>
        <dbReference type="ARBA" id="ARBA00048659"/>
    </source>
</evidence>
<dbReference type="InterPro" id="IPR011009">
    <property type="entry name" value="Kinase-like_dom_sf"/>
</dbReference>
<name>A0AAF3EJX3_9BILA</name>
<evidence type="ECO:0000256" key="1">
    <source>
        <dbReference type="ARBA" id="ARBA00012513"/>
    </source>
</evidence>
<keyword evidence="7" id="KW-0652">Protein synthesis inhibitor</keyword>
<evidence type="ECO:0000256" key="2">
    <source>
        <dbReference type="ARBA" id="ARBA00022527"/>
    </source>
</evidence>
<dbReference type="Gene3D" id="3.30.200.20">
    <property type="entry name" value="Phosphorylase Kinase, domain 1"/>
    <property type="match status" value="1"/>
</dbReference>
<evidence type="ECO:0000256" key="7">
    <source>
        <dbReference type="ARBA" id="ARBA00023193"/>
    </source>
</evidence>
<dbReference type="InterPro" id="IPR050339">
    <property type="entry name" value="CC_SR_Kinase"/>
</dbReference>
<dbReference type="InterPro" id="IPR008271">
    <property type="entry name" value="Ser/Thr_kinase_AS"/>
</dbReference>
<dbReference type="GO" id="GO:0017148">
    <property type="term" value="P:negative regulation of translation"/>
    <property type="evidence" value="ECO:0007669"/>
    <property type="project" value="UniProtKB-KW"/>
</dbReference>
<evidence type="ECO:0000256" key="11">
    <source>
        <dbReference type="PROSITE-ProRule" id="PRU10141"/>
    </source>
</evidence>
<accession>A0AAF3EJX3</accession>
<dbReference type="InterPro" id="IPR000719">
    <property type="entry name" value="Prot_kinase_dom"/>
</dbReference>
<evidence type="ECO:0000256" key="6">
    <source>
        <dbReference type="ARBA" id="ARBA00022840"/>
    </source>
</evidence>
<dbReference type="Gene3D" id="1.10.510.10">
    <property type="entry name" value="Transferase(Phosphotransferase) domain 1"/>
    <property type="match status" value="1"/>
</dbReference>
<feature type="domain" description="Protein kinase" evidence="12">
    <location>
        <begin position="5"/>
        <end position="280"/>
    </location>
</feature>
<evidence type="ECO:0000256" key="10">
    <source>
        <dbReference type="ARBA" id="ARBA00048977"/>
    </source>
</evidence>
<dbReference type="PROSITE" id="PS00107">
    <property type="entry name" value="PROTEIN_KINASE_ATP"/>
    <property type="match status" value="1"/>
</dbReference>
<evidence type="ECO:0000256" key="4">
    <source>
        <dbReference type="ARBA" id="ARBA00022741"/>
    </source>
</evidence>
<dbReference type="EC" id="2.7.11.1" evidence="1"/>
<sequence length="794" mass="91392">MKIDLTNGERIGRGSYGDVYVFKESCGLKKFVVKIIEFKTELKREEAKRECDIHARLSHPYIVMYDKRSVEIEVLKSSMSIGIAMEYCENGSFDKVIFNPNINYNFDNVLFWSVQLFSALEYIHNNGVIHRDIKPGNIFVTKLYLLKLGDFGLSKETVLNNGLSISGTFCGSERYMCPPQLSDPNPENAATRASPLNDVYSLGLVLWETVERSRVFAMYDSSYGFQYLQLCQDIMGERLTSVKAPTCLGEINSIIQKWCVQFERKKRPNVEEVLARLRRVAEGLQKTSPKPPEQVDGQKIVAPIDAHIRYLIGGNMISTEDFTRGLTLPDWAWEVEKETKYSSEPLCCKEVNYFDDFTMVRNEATVGRFKRTVYYDGLESGRAVIDAYIDLIPIPLVNKFETKWETSSMKDKKEFKDNEDELEAMVRSEKFYLPTPVERTDFEEMQIADLFKCVLVEANYSLLRTLVSSLHCSYSPITKFLPSSAFFQVVCLIQMIQTIKTKFLGSAVTVKAFYSINFNDEFFLIKDNNCPVLIRSDFSQQIYVGQWVSNSDKNLCKLLNEEVSFSDKQEITFSEIVERLEATKNKIVRNAQIYMVGYVLLANSTTMNVIGGIGADLPIPGYLFQLKNPPRRKCNCKTKCEEKAFVKKMENACAPDGLGLPYYLCSTKEELDYFEIWMDFVTFLENSQQLENPVVSFLVRTRNQDEEQAFTANQLILMQCVQEDDPKRHLTLLDHPNNYGDHEEIPYLDFEFLIRKVKKAKAVELLKKTIPKRFLIVAKDVQDDWSQRVLITTE</sequence>
<keyword evidence="5" id="KW-0418">Kinase</keyword>
<evidence type="ECO:0000313" key="13">
    <source>
        <dbReference type="Proteomes" id="UP000887575"/>
    </source>
</evidence>
<keyword evidence="2" id="KW-0723">Serine/threonine-protein kinase</keyword>
<dbReference type="PANTHER" id="PTHR11042">
    <property type="entry name" value="EUKARYOTIC TRANSLATION INITIATION FACTOR 2-ALPHA KINASE EIF2-ALPHA KINASE -RELATED"/>
    <property type="match status" value="1"/>
</dbReference>
<dbReference type="Proteomes" id="UP000887575">
    <property type="component" value="Unassembled WGS sequence"/>
</dbReference>
<comment type="catalytic activity">
    <reaction evidence="9">
        <text>L-threonyl-[protein] + ATP = O-phospho-L-threonyl-[protein] + ADP + H(+)</text>
        <dbReference type="Rhea" id="RHEA:46608"/>
        <dbReference type="Rhea" id="RHEA-COMP:11060"/>
        <dbReference type="Rhea" id="RHEA-COMP:11605"/>
        <dbReference type="ChEBI" id="CHEBI:15378"/>
        <dbReference type="ChEBI" id="CHEBI:30013"/>
        <dbReference type="ChEBI" id="CHEBI:30616"/>
        <dbReference type="ChEBI" id="CHEBI:61977"/>
        <dbReference type="ChEBI" id="CHEBI:456216"/>
        <dbReference type="EC" id="2.7.11.1"/>
    </reaction>
    <physiologicalReaction direction="left-to-right" evidence="9">
        <dbReference type="Rhea" id="RHEA:46609"/>
    </physiologicalReaction>
</comment>
<evidence type="ECO:0000259" key="12">
    <source>
        <dbReference type="PROSITE" id="PS50011"/>
    </source>
</evidence>
<dbReference type="GO" id="GO:0005737">
    <property type="term" value="C:cytoplasm"/>
    <property type="evidence" value="ECO:0007669"/>
    <property type="project" value="TreeGrafter"/>
</dbReference>
<feature type="binding site" evidence="11">
    <location>
        <position position="34"/>
    </location>
    <ligand>
        <name>ATP</name>
        <dbReference type="ChEBI" id="CHEBI:30616"/>
    </ligand>
</feature>
<dbReference type="GO" id="GO:0005524">
    <property type="term" value="F:ATP binding"/>
    <property type="evidence" value="ECO:0007669"/>
    <property type="project" value="UniProtKB-UniRule"/>
</dbReference>
<evidence type="ECO:0000256" key="5">
    <source>
        <dbReference type="ARBA" id="ARBA00022777"/>
    </source>
</evidence>
<reference evidence="14" key="1">
    <citation type="submission" date="2024-02" db="UniProtKB">
        <authorList>
            <consortium name="WormBaseParasite"/>
        </authorList>
    </citation>
    <scope>IDENTIFICATION</scope>
</reference>
<dbReference type="GO" id="GO:0005634">
    <property type="term" value="C:nucleus"/>
    <property type="evidence" value="ECO:0007669"/>
    <property type="project" value="TreeGrafter"/>
</dbReference>
<dbReference type="WBParaSite" id="MBELARI_LOCUS14263">
    <property type="protein sequence ID" value="MBELARI_LOCUS14263"/>
    <property type="gene ID" value="MBELARI_LOCUS14263"/>
</dbReference>
<organism evidence="13 14">
    <name type="scientific">Mesorhabditis belari</name>
    <dbReference type="NCBI Taxonomy" id="2138241"/>
    <lineage>
        <taxon>Eukaryota</taxon>
        <taxon>Metazoa</taxon>
        <taxon>Ecdysozoa</taxon>
        <taxon>Nematoda</taxon>
        <taxon>Chromadorea</taxon>
        <taxon>Rhabditida</taxon>
        <taxon>Rhabditina</taxon>
        <taxon>Rhabditomorpha</taxon>
        <taxon>Rhabditoidea</taxon>
        <taxon>Rhabditidae</taxon>
        <taxon>Mesorhabditinae</taxon>
        <taxon>Mesorhabditis</taxon>
    </lineage>
</organism>
<keyword evidence="4 11" id="KW-0547">Nucleotide-binding</keyword>
<dbReference type="Pfam" id="PF00069">
    <property type="entry name" value="Pkinase"/>
    <property type="match status" value="1"/>
</dbReference>
<dbReference type="PROSITE" id="PS00108">
    <property type="entry name" value="PROTEIN_KINASE_ST"/>
    <property type="match status" value="1"/>
</dbReference>
<proteinExistence type="inferred from homology"/>
<keyword evidence="3" id="KW-0808">Transferase</keyword>
<dbReference type="SMART" id="SM00220">
    <property type="entry name" value="S_TKc"/>
    <property type="match status" value="1"/>
</dbReference>